<name>A0A814KGQ4_9BILA</name>
<reference evidence="3" key="1">
    <citation type="submission" date="2021-02" db="EMBL/GenBank/DDBJ databases">
        <authorList>
            <person name="Nowell W R."/>
        </authorList>
    </citation>
    <scope>NUCLEOTIDE SEQUENCE</scope>
</reference>
<dbReference type="OrthoDB" id="10044444at2759"/>
<dbReference type="Proteomes" id="UP000681722">
    <property type="component" value="Unassembled WGS sequence"/>
</dbReference>
<evidence type="ECO:0000313" key="3">
    <source>
        <dbReference type="EMBL" id="CAF1052361.1"/>
    </source>
</evidence>
<comment type="caution">
    <text evidence="3">The sequence shown here is derived from an EMBL/GenBank/DDBJ whole genome shotgun (WGS) entry which is preliminary data.</text>
</comment>
<evidence type="ECO:0000313" key="5">
    <source>
        <dbReference type="EMBL" id="CAF3821784.1"/>
    </source>
</evidence>
<evidence type="ECO:0000259" key="1">
    <source>
        <dbReference type="Pfam" id="PF00350"/>
    </source>
</evidence>
<dbReference type="EMBL" id="CAJNOQ010004279">
    <property type="protein sequence ID" value="CAF1052361.1"/>
    <property type="molecule type" value="Genomic_DNA"/>
</dbReference>
<dbReference type="Proteomes" id="UP000682733">
    <property type="component" value="Unassembled WGS sequence"/>
</dbReference>
<dbReference type="EMBL" id="CAJNOK010002956">
    <property type="protein sequence ID" value="CAF0881842.1"/>
    <property type="molecule type" value="Genomic_DNA"/>
</dbReference>
<proteinExistence type="predicted"/>
<sequence>MKETLKRLKDLNAKEWHIICISGLEKCGKSTYINVLLDDGIPLAAAERCTQICTVLKPLVRDDLDLFTIVRFYDDQGFERYFGQITRKPDEQEDEYQSRQRKSKNYELLDVPGFDSSIKEHRGVAFKVIQSVDAFLYVTDGQRPSLQNDQIILLNEIQHDRKSL</sequence>
<evidence type="ECO:0000313" key="2">
    <source>
        <dbReference type="EMBL" id="CAF0881842.1"/>
    </source>
</evidence>
<dbReference type="Gene3D" id="3.40.50.300">
    <property type="entry name" value="P-loop containing nucleotide triphosphate hydrolases"/>
    <property type="match status" value="1"/>
</dbReference>
<dbReference type="InterPro" id="IPR045063">
    <property type="entry name" value="Dynamin_N"/>
</dbReference>
<gene>
    <name evidence="3" type="ORF">GPM918_LOCUS16351</name>
    <name evidence="2" type="ORF">OVA965_LOCUS8660</name>
    <name evidence="5" type="ORF">SRO942_LOCUS16351</name>
    <name evidence="4" type="ORF">TMI583_LOCUS8656</name>
</gene>
<dbReference type="Proteomes" id="UP000677228">
    <property type="component" value="Unassembled WGS sequence"/>
</dbReference>
<evidence type="ECO:0000313" key="6">
    <source>
        <dbReference type="Proteomes" id="UP000663829"/>
    </source>
</evidence>
<dbReference type="Proteomes" id="UP000663829">
    <property type="component" value="Unassembled WGS sequence"/>
</dbReference>
<protein>
    <recommendedName>
        <fullName evidence="1">Dynamin N-terminal domain-containing protein</fullName>
    </recommendedName>
</protein>
<dbReference type="EMBL" id="CAJOBA010002957">
    <property type="protein sequence ID" value="CAF3665433.1"/>
    <property type="molecule type" value="Genomic_DNA"/>
</dbReference>
<evidence type="ECO:0000313" key="4">
    <source>
        <dbReference type="EMBL" id="CAF3665433.1"/>
    </source>
</evidence>
<dbReference type="EMBL" id="CAJOBC010004279">
    <property type="protein sequence ID" value="CAF3821784.1"/>
    <property type="molecule type" value="Genomic_DNA"/>
</dbReference>
<dbReference type="SUPFAM" id="SSF52540">
    <property type="entry name" value="P-loop containing nucleoside triphosphate hydrolases"/>
    <property type="match status" value="1"/>
</dbReference>
<dbReference type="AlphaFoldDB" id="A0A814KGQ4"/>
<organism evidence="3 6">
    <name type="scientific">Didymodactylos carnosus</name>
    <dbReference type="NCBI Taxonomy" id="1234261"/>
    <lineage>
        <taxon>Eukaryota</taxon>
        <taxon>Metazoa</taxon>
        <taxon>Spiralia</taxon>
        <taxon>Gnathifera</taxon>
        <taxon>Rotifera</taxon>
        <taxon>Eurotatoria</taxon>
        <taxon>Bdelloidea</taxon>
        <taxon>Philodinida</taxon>
        <taxon>Philodinidae</taxon>
        <taxon>Didymodactylos</taxon>
    </lineage>
</organism>
<dbReference type="InterPro" id="IPR027417">
    <property type="entry name" value="P-loop_NTPase"/>
</dbReference>
<keyword evidence="6" id="KW-1185">Reference proteome</keyword>
<accession>A0A814KGQ4</accession>
<feature type="domain" description="Dynamin N-terminal" evidence="1">
    <location>
        <begin position="20"/>
        <end position="160"/>
    </location>
</feature>
<dbReference type="Pfam" id="PF00350">
    <property type="entry name" value="Dynamin_N"/>
    <property type="match status" value="1"/>
</dbReference>